<name>A0A4S2N3C7_9PEZI</name>
<dbReference type="AlphaFoldDB" id="A0A4S2N3C7"/>
<dbReference type="GO" id="GO:1990131">
    <property type="term" value="C:Gtr1-Gtr2 GTPase complex"/>
    <property type="evidence" value="ECO:0007669"/>
    <property type="project" value="UniProtKB-UniRule"/>
</dbReference>
<comment type="subunit">
    <text evidence="4">Component of the GSE complex.</text>
</comment>
<dbReference type="GO" id="GO:0005525">
    <property type="term" value="F:GTP binding"/>
    <property type="evidence" value="ECO:0007669"/>
    <property type="project" value="UniProtKB-UniRule"/>
</dbReference>
<accession>A0A4S2N3C7</accession>
<evidence type="ECO:0000256" key="3">
    <source>
        <dbReference type="ARBA" id="ARBA00023134"/>
    </source>
</evidence>
<gene>
    <name evidence="6" type="ORF">EX30DRAFT_302283</name>
</gene>
<dbReference type="GO" id="GO:1904263">
    <property type="term" value="P:positive regulation of TORC1 signaling"/>
    <property type="evidence" value="ECO:0007669"/>
    <property type="project" value="TreeGrafter"/>
</dbReference>
<dbReference type="GO" id="GO:0000329">
    <property type="term" value="C:fungal-type vacuole membrane"/>
    <property type="evidence" value="ECO:0007669"/>
    <property type="project" value="TreeGrafter"/>
</dbReference>
<evidence type="ECO:0000313" key="7">
    <source>
        <dbReference type="Proteomes" id="UP000298138"/>
    </source>
</evidence>
<evidence type="ECO:0000256" key="4">
    <source>
        <dbReference type="RuleBase" id="RU367014"/>
    </source>
</evidence>
<feature type="region of interest" description="Disordered" evidence="5">
    <location>
        <begin position="1"/>
        <end position="23"/>
    </location>
</feature>
<dbReference type="STRING" id="341454.A0A4S2N3C7"/>
<proteinExistence type="inferred from homology"/>
<evidence type="ECO:0000256" key="5">
    <source>
        <dbReference type="SAM" id="MobiDB-lite"/>
    </source>
</evidence>
<dbReference type="PANTHER" id="PTHR11259">
    <property type="entry name" value="RAS-RELATED GTP BINDING RAG/GTR YEAST"/>
    <property type="match status" value="1"/>
</dbReference>
<keyword evidence="3 4" id="KW-0342">GTP-binding</keyword>
<dbReference type="Proteomes" id="UP000298138">
    <property type="component" value="Unassembled WGS sequence"/>
</dbReference>
<dbReference type="FunCoup" id="A0A4S2N3C7">
    <property type="interactions" value="262"/>
</dbReference>
<evidence type="ECO:0000256" key="2">
    <source>
        <dbReference type="ARBA" id="ARBA00022741"/>
    </source>
</evidence>
<dbReference type="GO" id="GO:0009267">
    <property type="term" value="P:cellular response to starvation"/>
    <property type="evidence" value="ECO:0007669"/>
    <property type="project" value="TreeGrafter"/>
</dbReference>
<evidence type="ECO:0000256" key="1">
    <source>
        <dbReference type="ARBA" id="ARBA00007756"/>
    </source>
</evidence>
<dbReference type="InParanoid" id="A0A4S2N3C7"/>
<evidence type="ECO:0000313" key="6">
    <source>
        <dbReference type="EMBL" id="TGZ83762.1"/>
    </source>
</evidence>
<keyword evidence="2 4" id="KW-0547">Nucleotide-binding</keyword>
<reference evidence="6 7" key="1">
    <citation type="submission" date="2019-04" db="EMBL/GenBank/DDBJ databases">
        <title>Comparative genomics and transcriptomics to analyze fruiting body development in filamentous ascomycetes.</title>
        <authorList>
            <consortium name="DOE Joint Genome Institute"/>
            <person name="Lutkenhaus R."/>
            <person name="Traeger S."/>
            <person name="Breuer J."/>
            <person name="Kuo A."/>
            <person name="Lipzen A."/>
            <person name="Pangilinan J."/>
            <person name="Dilworth D."/>
            <person name="Sandor L."/>
            <person name="Poggeler S."/>
            <person name="Barry K."/>
            <person name="Grigoriev I.V."/>
            <person name="Nowrousian M."/>
        </authorList>
    </citation>
    <scope>NUCLEOTIDE SEQUENCE [LARGE SCALE GENOMIC DNA]</scope>
    <source>
        <strain evidence="6 7">CBS 389.68</strain>
    </source>
</reference>
<dbReference type="GO" id="GO:0003924">
    <property type="term" value="F:GTPase activity"/>
    <property type="evidence" value="ECO:0007669"/>
    <property type="project" value="UniProtKB-UniRule"/>
</dbReference>
<dbReference type="Pfam" id="PF04670">
    <property type="entry name" value="Gtr1_RagA"/>
    <property type="match status" value="1"/>
</dbReference>
<keyword evidence="7" id="KW-1185">Reference proteome</keyword>
<organism evidence="6 7">
    <name type="scientific">Ascodesmis nigricans</name>
    <dbReference type="NCBI Taxonomy" id="341454"/>
    <lineage>
        <taxon>Eukaryota</taxon>
        <taxon>Fungi</taxon>
        <taxon>Dikarya</taxon>
        <taxon>Ascomycota</taxon>
        <taxon>Pezizomycotina</taxon>
        <taxon>Pezizomycetes</taxon>
        <taxon>Pezizales</taxon>
        <taxon>Ascodesmidaceae</taxon>
        <taxon>Ascodesmis</taxon>
    </lineage>
</organism>
<dbReference type="Gene3D" id="3.30.450.190">
    <property type="match status" value="1"/>
</dbReference>
<dbReference type="SUPFAM" id="SSF52540">
    <property type="entry name" value="P-loop containing nucleoside triphosphate hydrolases"/>
    <property type="match status" value="1"/>
</dbReference>
<sequence length="368" mass="41835">MSSEERKARRKKVLMLGPSGSGKSSMRAIIFSNYLPKDTQRLGPTKEVENNNIRFLGKLTLNLWDCGGQGIFMEKYLTTDRQLIFEHVQVLIYVFNVDSPDFTKDLRDYSIVLQALQEYSPNATIFALIHKMDLVQANVRDRLLQERTLSIHAASAGLKHEIFGTTIWDQTLYKAWAKVVFTLVPNLPVLQKHLEMFAEITDAEEIILFERTTFLLITSVSRTQHEGHRLNPNLDRFEKISSIVKTFKSTCIKLASNFLSLEMTAAHFSAFIDILTPNTYVLMVFPKDAGEKAVLLNNIAVGKKYFEKLEREVLAKRAVQVEAEEYSNLEGEDQGYIEAEEGGSNIEAAWINEKADGEEMQVDAELQT</sequence>
<dbReference type="InterPro" id="IPR027417">
    <property type="entry name" value="P-loop_NTPase"/>
</dbReference>
<dbReference type="InterPro" id="IPR006762">
    <property type="entry name" value="Gtr1_RagA"/>
</dbReference>
<dbReference type="GO" id="GO:0005634">
    <property type="term" value="C:nucleus"/>
    <property type="evidence" value="ECO:0007669"/>
    <property type="project" value="TreeGrafter"/>
</dbReference>
<dbReference type="Gene3D" id="3.40.50.300">
    <property type="entry name" value="P-loop containing nucleotide triphosphate hydrolases"/>
    <property type="match status" value="1"/>
</dbReference>
<protein>
    <recommendedName>
        <fullName evidence="4">GTP-binding protein</fullName>
    </recommendedName>
</protein>
<dbReference type="OrthoDB" id="10020193at2759"/>
<comment type="similarity">
    <text evidence="1 4">Belongs to the GTR/RAG GTP-binding protein family.</text>
</comment>
<dbReference type="FunFam" id="3.40.50.300:FF:000488">
    <property type="entry name" value="Small monomeric GTPase (Gtr1)"/>
    <property type="match status" value="1"/>
</dbReference>
<dbReference type="EMBL" id="ML220113">
    <property type="protein sequence ID" value="TGZ83762.1"/>
    <property type="molecule type" value="Genomic_DNA"/>
</dbReference>
<comment type="function">
    <text evidence="4">GTPase involved in activation of the TORC1 signaling pathway, which promotes growth and represses autophagy in nutrient-rich conditions.</text>
</comment>
<dbReference type="GO" id="GO:0010507">
    <property type="term" value="P:negative regulation of autophagy"/>
    <property type="evidence" value="ECO:0007669"/>
    <property type="project" value="TreeGrafter"/>
</dbReference>
<dbReference type="PANTHER" id="PTHR11259:SF1">
    <property type="entry name" value="RAS-RELATED GTP-BINDING PROTEIN"/>
    <property type="match status" value="1"/>
</dbReference>